<protein>
    <submittedName>
        <fullName evidence="1">Uncharacterized protein</fullName>
    </submittedName>
</protein>
<proteinExistence type="predicted"/>
<sequence length="219" mass="26422">MSSKIASEKIISHYEMKKFDNIDDLEIYKSHNKILVVSDESNIDKDLVYLYSEFNPQNIFYFWLSETVSSEHIIWDIILPNTFFELNEKIEETQFYKDNIDSFLKNPIFIENYSLQNDYDFEKFWLSIGWICVSGEKDLTPELKDKVKIAYEADIYDKYSYFILNEAKKMWISERFYVINAIYDKDNLSWINEIIENWIYILNFVLDNITDDNELEIEI</sequence>
<accession>K2F6Q3</accession>
<organism evidence="1">
    <name type="scientific">uncultured bacterium</name>
    <name type="common">gcode 4</name>
    <dbReference type="NCBI Taxonomy" id="1234023"/>
    <lineage>
        <taxon>Bacteria</taxon>
        <taxon>environmental samples</taxon>
    </lineage>
</organism>
<evidence type="ECO:0000313" key="1">
    <source>
        <dbReference type="EMBL" id="EKE26776.1"/>
    </source>
</evidence>
<gene>
    <name evidence="1" type="ORF">ACD_4C00144G0002</name>
</gene>
<comment type="caution">
    <text evidence="1">The sequence shown here is derived from an EMBL/GenBank/DDBJ whole genome shotgun (WGS) entry which is preliminary data.</text>
</comment>
<name>K2F6Q3_9BACT</name>
<reference evidence="1" key="1">
    <citation type="journal article" date="2012" name="Science">
        <title>Fermentation, hydrogen, and sulfur metabolism in multiple uncultivated bacterial phyla.</title>
        <authorList>
            <person name="Wrighton K.C."/>
            <person name="Thomas B.C."/>
            <person name="Sharon I."/>
            <person name="Miller C.S."/>
            <person name="Castelle C.J."/>
            <person name="VerBerkmoes N.C."/>
            <person name="Wilkins M.J."/>
            <person name="Hettich R.L."/>
            <person name="Lipton M.S."/>
            <person name="Williams K.H."/>
            <person name="Long P.E."/>
            <person name="Banfield J.F."/>
        </authorList>
    </citation>
    <scope>NUCLEOTIDE SEQUENCE [LARGE SCALE GENOMIC DNA]</scope>
</reference>
<dbReference type="EMBL" id="AMFJ01000660">
    <property type="protein sequence ID" value="EKE26776.1"/>
    <property type="molecule type" value="Genomic_DNA"/>
</dbReference>
<dbReference type="AlphaFoldDB" id="K2F6Q3"/>